<dbReference type="Proteomes" id="UP001056535">
    <property type="component" value="Chromosome"/>
</dbReference>
<organism evidence="7 8">
    <name type="scientific">Ornithinimicrobium cryptoxanthini</name>
    <dbReference type="NCBI Taxonomy" id="2934161"/>
    <lineage>
        <taxon>Bacteria</taxon>
        <taxon>Bacillati</taxon>
        <taxon>Actinomycetota</taxon>
        <taxon>Actinomycetes</taxon>
        <taxon>Micrococcales</taxon>
        <taxon>Ornithinimicrobiaceae</taxon>
        <taxon>Ornithinimicrobium</taxon>
    </lineage>
</organism>
<dbReference type="CDD" id="cd07906">
    <property type="entry name" value="Adenylation_DNA_ligase_LigD_LigC"/>
    <property type="match status" value="1"/>
</dbReference>
<comment type="catalytic activity">
    <reaction evidence="4">
        <text>ATP + (deoxyribonucleotide)n-3'-hydroxyl + 5'-phospho-(deoxyribonucleotide)m = (deoxyribonucleotide)n+m + AMP + diphosphate.</text>
        <dbReference type="EC" id="6.5.1.1"/>
    </reaction>
</comment>
<evidence type="ECO:0000256" key="5">
    <source>
        <dbReference type="SAM" id="MobiDB-lite"/>
    </source>
</evidence>
<comment type="similarity">
    <text evidence="1">Belongs to the ATP-dependent DNA ligase family.</text>
</comment>
<keyword evidence="3 7" id="KW-0436">Ligase</keyword>
<evidence type="ECO:0000256" key="1">
    <source>
        <dbReference type="ARBA" id="ARBA00007572"/>
    </source>
</evidence>
<dbReference type="InterPro" id="IPR012340">
    <property type="entry name" value="NA-bd_OB-fold"/>
</dbReference>
<dbReference type="Pfam" id="PF01068">
    <property type="entry name" value="DNA_ligase_A_M"/>
    <property type="match status" value="1"/>
</dbReference>
<dbReference type="Pfam" id="PF04679">
    <property type="entry name" value="DNA_ligase_A_C"/>
    <property type="match status" value="1"/>
</dbReference>
<dbReference type="PROSITE" id="PS50160">
    <property type="entry name" value="DNA_LIGASE_A3"/>
    <property type="match status" value="1"/>
</dbReference>
<dbReference type="InterPro" id="IPR012310">
    <property type="entry name" value="DNA_ligase_ATP-dep_cent"/>
</dbReference>
<dbReference type="PANTHER" id="PTHR45674:SF4">
    <property type="entry name" value="DNA LIGASE 1"/>
    <property type="match status" value="1"/>
</dbReference>
<dbReference type="InterPro" id="IPR050191">
    <property type="entry name" value="ATP-dep_DNA_ligase"/>
</dbReference>
<dbReference type="RefSeq" id="WP_252621433.1">
    <property type="nucleotide sequence ID" value="NZ_CP099490.1"/>
</dbReference>
<dbReference type="Gene3D" id="2.40.50.140">
    <property type="entry name" value="Nucleic acid-binding proteins"/>
    <property type="match status" value="1"/>
</dbReference>
<evidence type="ECO:0000313" key="8">
    <source>
        <dbReference type="Proteomes" id="UP001056535"/>
    </source>
</evidence>
<protein>
    <recommendedName>
        <fullName evidence="2">DNA ligase (ATP)</fullName>
        <ecNumber evidence="2">6.5.1.1</ecNumber>
    </recommendedName>
</protein>
<evidence type="ECO:0000259" key="6">
    <source>
        <dbReference type="PROSITE" id="PS50160"/>
    </source>
</evidence>
<dbReference type="Gene3D" id="3.30.1490.70">
    <property type="match status" value="1"/>
</dbReference>
<evidence type="ECO:0000256" key="4">
    <source>
        <dbReference type="ARBA" id="ARBA00034003"/>
    </source>
</evidence>
<reference evidence="7" key="1">
    <citation type="submission" date="2022-06" db="EMBL/GenBank/DDBJ databases">
        <title>Ornithinimicrobium JY.X270.</title>
        <authorList>
            <person name="Huang Y."/>
        </authorList>
    </citation>
    <scope>NUCLEOTIDE SEQUENCE</scope>
    <source>
        <strain evidence="7">JY.X270</strain>
    </source>
</reference>
<dbReference type="NCBIfam" id="TIGR02779">
    <property type="entry name" value="NHEJ_ligase_lig"/>
    <property type="match status" value="1"/>
</dbReference>
<evidence type="ECO:0000313" key="7">
    <source>
        <dbReference type="EMBL" id="USQ76729.1"/>
    </source>
</evidence>
<dbReference type="InterPro" id="IPR012309">
    <property type="entry name" value="DNA_ligase_ATP-dep_C"/>
</dbReference>
<gene>
    <name evidence="7" type="primary">ligD</name>
    <name evidence="7" type="ORF">NF557_02005</name>
</gene>
<dbReference type="GO" id="GO:0016874">
    <property type="term" value="F:ligase activity"/>
    <property type="evidence" value="ECO:0007669"/>
    <property type="project" value="UniProtKB-KW"/>
</dbReference>
<dbReference type="EMBL" id="CP099490">
    <property type="protein sequence ID" value="USQ76729.1"/>
    <property type="molecule type" value="Genomic_DNA"/>
</dbReference>
<dbReference type="Gene3D" id="3.30.470.30">
    <property type="entry name" value="DNA ligase/mRNA capping enzyme"/>
    <property type="match status" value="1"/>
</dbReference>
<dbReference type="EC" id="6.5.1.1" evidence="2"/>
<evidence type="ECO:0000256" key="2">
    <source>
        <dbReference type="ARBA" id="ARBA00012727"/>
    </source>
</evidence>
<dbReference type="PANTHER" id="PTHR45674">
    <property type="entry name" value="DNA LIGASE 1/3 FAMILY MEMBER"/>
    <property type="match status" value="1"/>
</dbReference>
<keyword evidence="8" id="KW-1185">Reference proteome</keyword>
<proteinExistence type="inferred from homology"/>
<feature type="domain" description="ATP-dependent DNA ligase family profile" evidence="6">
    <location>
        <begin position="113"/>
        <end position="255"/>
    </location>
</feature>
<dbReference type="SUPFAM" id="SSF50249">
    <property type="entry name" value="Nucleic acid-binding proteins"/>
    <property type="match status" value="1"/>
</dbReference>
<dbReference type="CDD" id="cd07971">
    <property type="entry name" value="OBF_DNA_ligase_LigD"/>
    <property type="match status" value="1"/>
</dbReference>
<accession>A0ABY4YJE1</accession>
<feature type="region of interest" description="Disordered" evidence="5">
    <location>
        <begin position="1"/>
        <end position="21"/>
    </location>
</feature>
<sequence>MRPMLATPGRPTGHGPGIPEGDGWAHELKWDGIRLLAHVQDGVLRLTTRSERDVTVAFPELEGLADLGHDLLLDGEAVTFVDGAPSFSQLVERVHTTSAAKGRLLASTRPTTYVIFDLVGVDGLDLAPLPWSARREALEQIVPERARWQVSPQYADGTGLWRATAEQGLEGIVSKRVSSTYQPGVRSQDWLKFPHRGTESFVVGGWRPETGRAKLGSLLVGVPTAEGLSYRGRVGSGLAGRAGSRLAELIAKVPEGECPFADEVPRVDRAGATWLAPELVVDIAALGTTSAGRLRQPAFKSWRGDLTPDDLVGEDR</sequence>
<name>A0ABY4YJE1_9MICO</name>
<dbReference type="InterPro" id="IPR014146">
    <property type="entry name" value="LigD_ligase_dom"/>
</dbReference>
<dbReference type="SUPFAM" id="SSF56091">
    <property type="entry name" value="DNA ligase/mRNA capping enzyme, catalytic domain"/>
    <property type="match status" value="1"/>
</dbReference>
<evidence type="ECO:0000256" key="3">
    <source>
        <dbReference type="ARBA" id="ARBA00022598"/>
    </source>
</evidence>